<accession>A0A4Q2JWI9</accession>
<dbReference type="OrthoDB" id="3173987at2"/>
<name>A0A4Q2JWI9_9ACTN</name>
<dbReference type="Proteomes" id="UP000293345">
    <property type="component" value="Unassembled WGS sequence"/>
</dbReference>
<evidence type="ECO:0000313" key="2">
    <source>
        <dbReference type="Proteomes" id="UP000293345"/>
    </source>
</evidence>
<reference evidence="1 2" key="1">
    <citation type="submission" date="2019-01" db="EMBL/GenBank/DDBJ databases">
        <title>Senegalimassilia sp. nov. KGMB04484 isolated human feces.</title>
        <authorList>
            <person name="Han K.-I."/>
            <person name="Kim J.-S."/>
            <person name="Lee K.C."/>
            <person name="Suh M.K."/>
            <person name="Eom M.K."/>
            <person name="Lee J.H."/>
            <person name="Park S.-H."/>
            <person name="Kang S.W."/>
            <person name="Park J.-E."/>
            <person name="Oh B.S."/>
            <person name="Yu S.Y."/>
            <person name="Choi S.-H."/>
            <person name="Lee D.H."/>
            <person name="Yoon H."/>
            <person name="Kim B.-Y."/>
            <person name="Lee J.H."/>
            <person name="Lee J.-S."/>
        </authorList>
    </citation>
    <scope>NUCLEOTIDE SEQUENCE [LARGE SCALE GENOMIC DNA]</scope>
    <source>
        <strain evidence="1 2">KGMB04484</strain>
    </source>
</reference>
<sequence length="219" mass="24426">MNRGTQLGKIKLQDVKRAIDIGKDVLPFVEPAVNKYGPALIDWGQQRGKQAADSLGEARDSFLSKGRAIKDKKEQQKSLEASRKKAVASSLPPISAKDFFENFENNVSSEADLSDGYMAIAGCYAVVTMKSAREKDPSAYEDVYVGCGKSMGFSIYTQLCGFGNIDVYADFKFKRPMMILLFPCEEKDLETRYEALVRDLQAEGSYNKWDVLARSDEAR</sequence>
<evidence type="ECO:0000313" key="1">
    <source>
        <dbReference type="EMBL" id="RXZ53395.1"/>
    </source>
</evidence>
<protein>
    <submittedName>
        <fullName evidence="1">Uncharacterized protein</fullName>
    </submittedName>
</protein>
<keyword evidence="2" id="KW-1185">Reference proteome</keyword>
<proteinExistence type="predicted"/>
<organism evidence="1 2">
    <name type="scientific">Senegalimassilia faecalis</name>
    <dbReference type="NCBI Taxonomy" id="2509433"/>
    <lineage>
        <taxon>Bacteria</taxon>
        <taxon>Bacillati</taxon>
        <taxon>Actinomycetota</taxon>
        <taxon>Coriobacteriia</taxon>
        <taxon>Coriobacteriales</taxon>
        <taxon>Coriobacteriaceae</taxon>
        <taxon>Senegalimassilia</taxon>
    </lineage>
</organism>
<comment type="caution">
    <text evidence="1">The sequence shown here is derived from an EMBL/GenBank/DDBJ whole genome shotgun (WGS) entry which is preliminary data.</text>
</comment>
<gene>
    <name evidence="1" type="ORF">ET524_01960</name>
</gene>
<dbReference type="AlphaFoldDB" id="A0A4Q2JWI9"/>
<dbReference type="EMBL" id="SDPW01000001">
    <property type="protein sequence ID" value="RXZ53395.1"/>
    <property type="molecule type" value="Genomic_DNA"/>
</dbReference>